<keyword evidence="1" id="KW-0808">Transferase</keyword>
<dbReference type="EMBL" id="QUNO01000015">
    <property type="protein sequence ID" value="REH37133.1"/>
    <property type="molecule type" value="Genomic_DNA"/>
</dbReference>
<gene>
    <name evidence="1" type="ORF">BCF44_115137</name>
</gene>
<evidence type="ECO:0000313" key="1">
    <source>
        <dbReference type="EMBL" id="REH37133.1"/>
    </source>
</evidence>
<dbReference type="GO" id="GO:0032259">
    <property type="term" value="P:methylation"/>
    <property type="evidence" value="ECO:0007669"/>
    <property type="project" value="UniProtKB-KW"/>
</dbReference>
<proteinExistence type="predicted"/>
<name>A0A3E0H254_9PSEU</name>
<accession>A0A3E0H254</accession>
<keyword evidence="2" id="KW-1185">Reference proteome</keyword>
<dbReference type="Pfam" id="PF13489">
    <property type="entry name" value="Methyltransf_23"/>
    <property type="match status" value="1"/>
</dbReference>
<dbReference type="SUPFAM" id="SSF53335">
    <property type="entry name" value="S-adenosyl-L-methionine-dependent methyltransferases"/>
    <property type="match status" value="1"/>
</dbReference>
<dbReference type="AlphaFoldDB" id="A0A3E0H254"/>
<dbReference type="Proteomes" id="UP000256269">
    <property type="component" value="Unassembled WGS sequence"/>
</dbReference>
<comment type="caution">
    <text evidence="1">The sequence shown here is derived from an EMBL/GenBank/DDBJ whole genome shotgun (WGS) entry which is preliminary data.</text>
</comment>
<sequence length="382" mass="42623">MWREVLFGPVFTTVGAQTPVVIAATLRPMTASSLPETDPVAARRPQYLADIEAGLDRFYEPRRDDCAWCGGGNLATRLRTVDLLQHKPGRFELSECQDCHHVFQNPRLSLAGLEFYYRDCYDGLGEKQMAAMFEGNTAGLKDRASLLTKHHAPKRWLDVGTGHGHFCKAAAEVLPDTEFHGLDMSAGVELAQEHGWISKGFRGNFPEMTGELAGNYDVISMFHYLEHTLDPKAELSAAAAVLPPGGHLVIELPDPESRWGRILGRYWMPWLQPQHLNMMPIGNLKKAAEELGFTVLDEQRAEPHGSMDMVAALALWANWVVKGNDVPWQPKPPSALRKLVRKLSMVISVPLLVLAFIADKLHAPYGRKHGYSNAYRVLLTRN</sequence>
<dbReference type="CDD" id="cd02440">
    <property type="entry name" value="AdoMet_MTases"/>
    <property type="match status" value="1"/>
</dbReference>
<protein>
    <submittedName>
        <fullName evidence="1">Methyltransferase family protein</fullName>
    </submittedName>
</protein>
<dbReference type="PANTHER" id="PTHR43861">
    <property type="entry name" value="TRANS-ACONITATE 2-METHYLTRANSFERASE-RELATED"/>
    <property type="match status" value="1"/>
</dbReference>
<dbReference type="InterPro" id="IPR029063">
    <property type="entry name" value="SAM-dependent_MTases_sf"/>
</dbReference>
<dbReference type="Gene3D" id="3.40.50.150">
    <property type="entry name" value="Vaccinia Virus protein VP39"/>
    <property type="match status" value="1"/>
</dbReference>
<reference evidence="1 2" key="1">
    <citation type="submission" date="2018-08" db="EMBL/GenBank/DDBJ databases">
        <title>Genomic Encyclopedia of Archaeal and Bacterial Type Strains, Phase II (KMG-II): from individual species to whole genera.</title>
        <authorList>
            <person name="Goeker M."/>
        </authorList>
    </citation>
    <scope>NUCLEOTIDE SEQUENCE [LARGE SCALE GENOMIC DNA]</scope>
    <source>
        <strain evidence="1 2">DSM 45791</strain>
    </source>
</reference>
<organism evidence="1 2">
    <name type="scientific">Kutzneria buriramensis</name>
    <dbReference type="NCBI Taxonomy" id="1045776"/>
    <lineage>
        <taxon>Bacteria</taxon>
        <taxon>Bacillati</taxon>
        <taxon>Actinomycetota</taxon>
        <taxon>Actinomycetes</taxon>
        <taxon>Pseudonocardiales</taxon>
        <taxon>Pseudonocardiaceae</taxon>
        <taxon>Kutzneria</taxon>
    </lineage>
</organism>
<dbReference type="GO" id="GO:0008168">
    <property type="term" value="F:methyltransferase activity"/>
    <property type="evidence" value="ECO:0007669"/>
    <property type="project" value="UniProtKB-KW"/>
</dbReference>
<evidence type="ECO:0000313" key="2">
    <source>
        <dbReference type="Proteomes" id="UP000256269"/>
    </source>
</evidence>
<keyword evidence="1" id="KW-0489">Methyltransferase</keyword>